<feature type="binding site" evidence="11">
    <location>
        <position position="210"/>
    </location>
    <ligand>
        <name>Mg(2+)</name>
        <dbReference type="ChEBI" id="CHEBI:18420"/>
    </ligand>
</feature>
<dbReference type="Pfam" id="PF01636">
    <property type="entry name" value="APH"/>
    <property type="match status" value="1"/>
</dbReference>
<keyword evidence="2 11" id="KW-0723">Serine/threonine-protein kinase</keyword>
<comment type="subunit">
    <text evidence="11">Monomer.</text>
</comment>
<comment type="subcellular location">
    <subcellularLocation>
        <location evidence="11">Cytoplasm</location>
    </subcellularLocation>
</comment>
<evidence type="ECO:0000256" key="7">
    <source>
        <dbReference type="ARBA" id="ARBA00022777"/>
    </source>
</evidence>
<dbReference type="GO" id="GO:0005524">
    <property type="term" value="F:ATP binding"/>
    <property type="evidence" value="ECO:0007669"/>
    <property type="project" value="UniProtKB-UniRule"/>
</dbReference>
<dbReference type="Gene3D" id="1.20.1270.170">
    <property type="match status" value="1"/>
</dbReference>
<evidence type="ECO:0000256" key="8">
    <source>
        <dbReference type="ARBA" id="ARBA00022840"/>
    </source>
</evidence>
<comment type="function">
    <text evidence="11">A protein kinase that phosphorylates Ser and Thr residues. Probably acts to suppress the effects of stress linked to accumulation of reactive oxygen species. Probably involved in the extracytoplasmic stress response.</text>
</comment>
<evidence type="ECO:0000256" key="2">
    <source>
        <dbReference type="ARBA" id="ARBA00022527"/>
    </source>
</evidence>
<comment type="catalytic activity">
    <reaction evidence="11">
        <text>L-threonyl-[protein] + ATP = O-phospho-L-threonyl-[protein] + ADP + H(+)</text>
        <dbReference type="Rhea" id="RHEA:46608"/>
        <dbReference type="Rhea" id="RHEA-COMP:11060"/>
        <dbReference type="Rhea" id="RHEA-COMP:11605"/>
        <dbReference type="ChEBI" id="CHEBI:15378"/>
        <dbReference type="ChEBI" id="CHEBI:30013"/>
        <dbReference type="ChEBI" id="CHEBI:30616"/>
        <dbReference type="ChEBI" id="CHEBI:61977"/>
        <dbReference type="ChEBI" id="CHEBI:456216"/>
        <dbReference type="EC" id="2.7.11.1"/>
    </reaction>
</comment>
<feature type="domain" description="Aminoglycoside phosphotransferase" evidence="12">
    <location>
        <begin position="34"/>
        <end position="260"/>
    </location>
</feature>
<keyword evidence="1 11" id="KW-0963">Cytoplasm</keyword>
<dbReference type="AlphaFoldDB" id="A0A501X1Z9"/>
<proteinExistence type="inferred from homology"/>
<evidence type="ECO:0000259" key="12">
    <source>
        <dbReference type="Pfam" id="PF01636"/>
    </source>
</evidence>
<dbReference type="InterPro" id="IPR032882">
    <property type="entry name" value="SrkA/RdoA"/>
</dbReference>
<keyword evidence="10 11" id="KW-0346">Stress response</keyword>
<keyword evidence="4 11" id="KW-0808">Transferase</keyword>
<organism evidence="13 14">
    <name type="scientific">Maribrevibacterium harenarium</name>
    <dbReference type="NCBI Taxonomy" id="2589817"/>
    <lineage>
        <taxon>Bacteria</taxon>
        <taxon>Pseudomonadati</taxon>
        <taxon>Pseudomonadota</taxon>
        <taxon>Gammaproteobacteria</taxon>
        <taxon>Oceanospirillales</taxon>
        <taxon>Oceanospirillaceae</taxon>
        <taxon>Maribrevibacterium</taxon>
    </lineage>
</organism>
<sequence length="319" mass="36378">MGTIQANMAFQSLTPDLVIDAVEQCGKFSDFRVTELNSYENRVFRVGIEDSSPVIIKFYRPERWLDVQCLEELDILARLHEIGIPVTTPIAVNGTYLQQIKGYRFALFEQVVGRNAEPDNLDHLYQIGESIGQLHQACHDKVVCQRPDLSPSQRIDQAVQQVLTSKLLPIAAQANYLSAVEQAQHVFAEDMADYHSYPKFLIHGDAHVGNILISESAACLIDFDDCRLGIAVEDLWMLMGTQAPEVMSEILEGYGSFMDFDTKQLQLIPLLKLLRHIQYAGWLAQRWQDPAFPKAFPWFGTTDYWQQHIKHIKELCTKH</sequence>
<evidence type="ECO:0000256" key="1">
    <source>
        <dbReference type="ARBA" id="ARBA00022490"/>
    </source>
</evidence>
<keyword evidence="6 11" id="KW-0547">Nucleotide-binding</keyword>
<reference evidence="13 14" key="1">
    <citation type="submission" date="2019-06" db="EMBL/GenBank/DDBJ databases">
        <title>A novel bacterium of genus Marinomonas, isolated from coastal sand.</title>
        <authorList>
            <person name="Huang H."/>
            <person name="Mo K."/>
            <person name="Hu Y."/>
        </authorList>
    </citation>
    <scope>NUCLEOTIDE SEQUENCE [LARGE SCALE GENOMIC DNA]</scope>
    <source>
        <strain evidence="13 14">HB171799</strain>
    </source>
</reference>
<dbReference type="GO" id="GO:0000287">
    <property type="term" value="F:magnesium ion binding"/>
    <property type="evidence" value="ECO:0007669"/>
    <property type="project" value="UniProtKB-UniRule"/>
</dbReference>
<keyword evidence="7 11" id="KW-0418">Kinase</keyword>
<feature type="binding site" evidence="11">
    <location>
        <position position="222"/>
    </location>
    <ligand>
        <name>Mg(2+)</name>
        <dbReference type="ChEBI" id="CHEBI:18420"/>
    </ligand>
</feature>
<dbReference type="NCBIfam" id="NF008738">
    <property type="entry name" value="PRK11768.1"/>
    <property type="match status" value="1"/>
</dbReference>
<evidence type="ECO:0000256" key="9">
    <source>
        <dbReference type="ARBA" id="ARBA00022842"/>
    </source>
</evidence>
<feature type="active site" evidence="11">
    <location>
        <position position="222"/>
    </location>
</feature>
<keyword evidence="14" id="KW-1185">Reference proteome</keyword>
<accession>A0A501X1Z9</accession>
<evidence type="ECO:0000256" key="3">
    <source>
        <dbReference type="ARBA" id="ARBA00022553"/>
    </source>
</evidence>
<dbReference type="Gene3D" id="1.10.510.10">
    <property type="entry name" value="Transferase(Phosphotransferase) domain 1"/>
    <property type="match status" value="1"/>
</dbReference>
<feature type="site" description="ATP" evidence="11">
    <location>
        <position position="38"/>
    </location>
</feature>
<evidence type="ECO:0000256" key="11">
    <source>
        <dbReference type="HAMAP-Rule" id="MF_01497"/>
    </source>
</evidence>
<comment type="similarity">
    <text evidence="11">Belongs to the SrkA/RdoA protein kinase family.</text>
</comment>
<comment type="catalytic activity">
    <reaction evidence="11">
        <text>L-seryl-[protein] + ATP = O-phospho-L-seryl-[protein] + ADP + H(+)</text>
        <dbReference type="Rhea" id="RHEA:17989"/>
        <dbReference type="Rhea" id="RHEA-COMP:9863"/>
        <dbReference type="Rhea" id="RHEA-COMP:11604"/>
        <dbReference type="ChEBI" id="CHEBI:15378"/>
        <dbReference type="ChEBI" id="CHEBI:29999"/>
        <dbReference type="ChEBI" id="CHEBI:30616"/>
        <dbReference type="ChEBI" id="CHEBI:83421"/>
        <dbReference type="ChEBI" id="CHEBI:456216"/>
        <dbReference type="EC" id="2.7.11.1"/>
    </reaction>
</comment>
<keyword evidence="5 11" id="KW-0479">Metal-binding</keyword>
<dbReference type="RefSeq" id="WP_140587461.1">
    <property type="nucleotide sequence ID" value="NZ_VFRR01000005.1"/>
</dbReference>
<dbReference type="GO" id="GO:0005737">
    <property type="term" value="C:cytoplasm"/>
    <property type="evidence" value="ECO:0007669"/>
    <property type="project" value="UniProtKB-SubCell"/>
</dbReference>
<gene>
    <name evidence="11" type="primary">srkA</name>
    <name evidence="13" type="ORF">FJM67_04410</name>
</gene>
<dbReference type="HAMAP" id="MF_01497">
    <property type="entry name" value="SrkA_kinase"/>
    <property type="match status" value="1"/>
</dbReference>
<evidence type="ECO:0000256" key="10">
    <source>
        <dbReference type="ARBA" id="ARBA00023016"/>
    </source>
</evidence>
<dbReference type="InterPro" id="IPR011009">
    <property type="entry name" value="Kinase-like_dom_sf"/>
</dbReference>
<dbReference type="GO" id="GO:0106310">
    <property type="term" value="F:protein serine kinase activity"/>
    <property type="evidence" value="ECO:0007669"/>
    <property type="project" value="RHEA"/>
</dbReference>
<dbReference type="PANTHER" id="PTHR39573">
    <property type="entry name" value="STRESS RESPONSE KINASE A"/>
    <property type="match status" value="1"/>
</dbReference>
<protein>
    <recommendedName>
        <fullName evidence="11">Stress response kinase A</fullName>
        <ecNumber evidence="11">2.7.11.1</ecNumber>
    </recommendedName>
    <alternativeName>
        <fullName evidence="11">Serine/threonine-protein kinase SrkA</fullName>
    </alternativeName>
</protein>
<dbReference type="PANTHER" id="PTHR39573:SF1">
    <property type="entry name" value="STRESS RESPONSE KINASE A"/>
    <property type="match status" value="1"/>
</dbReference>
<dbReference type="OrthoDB" id="5392197at2"/>
<name>A0A501X1Z9_9GAMM</name>
<comment type="caution">
    <text evidence="13">The sequence shown here is derived from an EMBL/GenBank/DDBJ whole genome shotgun (WGS) entry which is preliminary data.</text>
</comment>
<feature type="active site" description="Proton acceptor" evidence="11">
    <location>
        <position position="205"/>
    </location>
</feature>
<comment type="cofactor">
    <cofactor evidence="11">
        <name>Mg(2+)</name>
        <dbReference type="ChEBI" id="CHEBI:18420"/>
    </cofactor>
</comment>
<evidence type="ECO:0000313" key="14">
    <source>
        <dbReference type="Proteomes" id="UP000315901"/>
    </source>
</evidence>
<dbReference type="InterPro" id="IPR002575">
    <property type="entry name" value="Aminoglycoside_PTrfase"/>
</dbReference>
<evidence type="ECO:0000256" key="6">
    <source>
        <dbReference type="ARBA" id="ARBA00022741"/>
    </source>
</evidence>
<dbReference type="GO" id="GO:0004674">
    <property type="term" value="F:protein serine/threonine kinase activity"/>
    <property type="evidence" value="ECO:0007669"/>
    <property type="project" value="UniProtKB-UniRule"/>
</dbReference>
<dbReference type="SUPFAM" id="SSF56112">
    <property type="entry name" value="Protein kinase-like (PK-like)"/>
    <property type="match status" value="1"/>
</dbReference>
<evidence type="ECO:0000256" key="4">
    <source>
        <dbReference type="ARBA" id="ARBA00022679"/>
    </source>
</evidence>
<dbReference type="Proteomes" id="UP000315901">
    <property type="component" value="Unassembled WGS sequence"/>
</dbReference>
<keyword evidence="3 11" id="KW-0597">Phosphoprotein</keyword>
<evidence type="ECO:0000313" key="13">
    <source>
        <dbReference type="EMBL" id="TPE54509.1"/>
    </source>
</evidence>
<dbReference type="EC" id="2.7.11.1" evidence="11"/>
<keyword evidence="8 11" id="KW-0067">ATP-binding</keyword>
<dbReference type="EMBL" id="VFRR01000005">
    <property type="protein sequence ID" value="TPE54509.1"/>
    <property type="molecule type" value="Genomic_DNA"/>
</dbReference>
<evidence type="ECO:0000256" key="5">
    <source>
        <dbReference type="ARBA" id="ARBA00022723"/>
    </source>
</evidence>
<keyword evidence="9 11" id="KW-0460">Magnesium</keyword>
<dbReference type="Gene3D" id="3.30.200.70">
    <property type="match status" value="1"/>
</dbReference>